<keyword evidence="1" id="KW-0479">Metal-binding</keyword>
<proteinExistence type="predicted"/>
<dbReference type="InterPro" id="IPR003739">
    <property type="entry name" value="Lys_aminomutase/Glu_NH3_mut"/>
</dbReference>
<gene>
    <name evidence="3" type="ORF">JXQ802_LOCUS45990</name>
    <name evidence="2" type="ORF">PYM288_LOCUS30283</name>
</gene>
<organism evidence="3 4">
    <name type="scientific">Rotaria sordida</name>
    <dbReference type="NCBI Taxonomy" id="392033"/>
    <lineage>
        <taxon>Eukaryota</taxon>
        <taxon>Metazoa</taxon>
        <taxon>Spiralia</taxon>
        <taxon>Gnathifera</taxon>
        <taxon>Rotifera</taxon>
        <taxon>Eurotatoria</taxon>
        <taxon>Bdelloidea</taxon>
        <taxon>Philodinida</taxon>
        <taxon>Philodinidae</taxon>
        <taxon>Rotaria</taxon>
    </lineage>
</organism>
<comment type="caution">
    <text evidence="3">The sequence shown here is derived from an EMBL/GenBank/DDBJ whole genome shotgun (WGS) entry which is preliminary data.</text>
</comment>
<dbReference type="AlphaFoldDB" id="A0A815Z0X7"/>
<keyword evidence="1" id="KW-0408">Iron</keyword>
<dbReference type="Gene3D" id="3.20.20.70">
    <property type="entry name" value="Aldolase class I"/>
    <property type="match status" value="1"/>
</dbReference>
<dbReference type="EMBL" id="CAJNOH010002744">
    <property type="protein sequence ID" value="CAF1308384.1"/>
    <property type="molecule type" value="Genomic_DNA"/>
</dbReference>
<dbReference type="GO" id="GO:0051539">
    <property type="term" value="F:4 iron, 4 sulfur cluster binding"/>
    <property type="evidence" value="ECO:0007669"/>
    <property type="project" value="UniProtKB-KW"/>
</dbReference>
<dbReference type="PANTHER" id="PTHR30538">
    <property type="entry name" value="LYSINE 2,3-AMINOMUTASE-RELATED"/>
    <property type="match status" value="1"/>
</dbReference>
<evidence type="ECO:0000313" key="3">
    <source>
        <dbReference type="EMBL" id="CAF1578790.1"/>
    </source>
</evidence>
<dbReference type="PANTHER" id="PTHR30538:SF0">
    <property type="entry name" value="L-LYSINE 2,3-AMINOMUTASE AQ_1632-RELATED"/>
    <property type="match status" value="1"/>
</dbReference>
<sequence length="661" mass="76404">MEPTWKQRLRQKGFYHDDRKLQDFFIDDSNLNNDFSHIFQISQKGQLVINHVINVSNKLYSRGGKSGEGYIGIKEVLNLLSSINDHYPHFYTEEERVLLFQNANNIQQRMRVKVSAAYLKHALNIPANAKHPNPILPKIEEIKDITGENDPSNQNRFSFIPGLLHKYEMLLAYVSINCASHFRYCYRLDLFSGISDKEKANMLQVASYIKTFNSLIDKVKQEDSYWDEKTRIWVHKKSGEALFHIREILFSGGDPMNLPNSTLIRYMVLMAEAGIKTIRIGTKELVFNPDRFDDDFWNALDLFHKYYNDVRIEFVGHYVHPYELIDAKTNAQGEYEYDIHAEYHVRENIKPVLNAMNERRTWIGHINQFPIIAGINDSPDVLRLLMYWTNRLSIIMHNIYACREIFDHKYFRRENTIDVQYKLVEQAKLGLSGIENHGCLIMSTEYGKMEVIGFEKNSVLLRINRFMHGKKYDNSLIKIDLNKLKPEQKFYWLTNDIIQTALTPESRIFLNEDYSFMKELKKMAANHVSKTKEISPKMNGQVTIEVIGENNLSNQINVNLNSSKMTLATILADYGIVEAACQEKLSCCTCVGAIETIPNGVLSQPTEDELDITDTVIKSFSVEGTQIRAGCQIILQPGVHYKFTSLNNLSKLKTQVANFQS</sequence>
<evidence type="ECO:0000313" key="2">
    <source>
        <dbReference type="EMBL" id="CAF1308384.1"/>
    </source>
</evidence>
<dbReference type="Gene3D" id="3.10.20.30">
    <property type="match status" value="1"/>
</dbReference>
<evidence type="ECO:0000256" key="1">
    <source>
        <dbReference type="ARBA" id="ARBA00022485"/>
    </source>
</evidence>
<protein>
    <submittedName>
        <fullName evidence="3">Uncharacterized protein</fullName>
    </submittedName>
</protein>
<reference evidence="3" key="1">
    <citation type="submission" date="2021-02" db="EMBL/GenBank/DDBJ databases">
        <authorList>
            <person name="Nowell W R."/>
        </authorList>
    </citation>
    <scope>NUCLEOTIDE SEQUENCE</scope>
</reference>
<dbReference type="InterPro" id="IPR013785">
    <property type="entry name" value="Aldolase_TIM"/>
</dbReference>
<dbReference type="EMBL" id="CAJNOL010004000">
    <property type="protein sequence ID" value="CAF1578790.1"/>
    <property type="molecule type" value="Genomic_DNA"/>
</dbReference>
<name>A0A815Z0X7_9BILA</name>
<dbReference type="Proteomes" id="UP000663870">
    <property type="component" value="Unassembled WGS sequence"/>
</dbReference>
<evidence type="ECO:0000313" key="4">
    <source>
        <dbReference type="Proteomes" id="UP000663870"/>
    </source>
</evidence>
<dbReference type="Proteomes" id="UP000663854">
    <property type="component" value="Unassembled WGS sequence"/>
</dbReference>
<keyword evidence="4" id="KW-1185">Reference proteome</keyword>
<dbReference type="InterPro" id="IPR012675">
    <property type="entry name" value="Beta-grasp_dom_sf"/>
</dbReference>
<keyword evidence="1" id="KW-0411">Iron-sulfur</keyword>
<accession>A0A815Z0X7</accession>
<keyword evidence="1" id="KW-0004">4Fe-4S</keyword>